<evidence type="ECO:0000313" key="1">
    <source>
        <dbReference type="EnsemblPlants" id="OPUNC02G21860.1"/>
    </source>
</evidence>
<protein>
    <submittedName>
        <fullName evidence="1">Uncharacterized protein</fullName>
    </submittedName>
</protein>
<dbReference type="HOGENOM" id="CLU_2444666_0_0_1"/>
<keyword evidence="2" id="KW-1185">Reference proteome</keyword>
<organism evidence="1">
    <name type="scientific">Oryza punctata</name>
    <name type="common">Red rice</name>
    <dbReference type="NCBI Taxonomy" id="4537"/>
    <lineage>
        <taxon>Eukaryota</taxon>
        <taxon>Viridiplantae</taxon>
        <taxon>Streptophyta</taxon>
        <taxon>Embryophyta</taxon>
        <taxon>Tracheophyta</taxon>
        <taxon>Spermatophyta</taxon>
        <taxon>Magnoliopsida</taxon>
        <taxon>Liliopsida</taxon>
        <taxon>Poales</taxon>
        <taxon>Poaceae</taxon>
        <taxon>BOP clade</taxon>
        <taxon>Oryzoideae</taxon>
        <taxon>Oryzeae</taxon>
        <taxon>Oryzinae</taxon>
        <taxon>Oryza</taxon>
    </lineage>
</organism>
<proteinExistence type="predicted"/>
<evidence type="ECO:0000313" key="2">
    <source>
        <dbReference type="Proteomes" id="UP000026962"/>
    </source>
</evidence>
<dbReference type="EnsemblPlants" id="OPUNC02G21860.1">
    <property type="protein sequence ID" value="OPUNC02G21860.1"/>
    <property type="gene ID" value="OPUNC02G21860"/>
</dbReference>
<sequence length="90" mass="9524">MPLSHLSSCCTCTRVGRDATPHVTVAAACVAANSQSSGSPSDTTPPWLESVVCRAGNLVTSTRQGQHVACDDDDDHYAEAEMEQNKGMQM</sequence>
<reference evidence="1" key="1">
    <citation type="submission" date="2015-04" db="UniProtKB">
        <authorList>
            <consortium name="EnsemblPlants"/>
        </authorList>
    </citation>
    <scope>IDENTIFICATION</scope>
</reference>
<accession>A0A0E0K2D2</accession>
<dbReference type="Proteomes" id="UP000026962">
    <property type="component" value="Chromosome 2"/>
</dbReference>
<dbReference type="Gramene" id="OPUNC02G21860.1">
    <property type="protein sequence ID" value="OPUNC02G21860.1"/>
    <property type="gene ID" value="OPUNC02G21860"/>
</dbReference>
<reference evidence="1" key="2">
    <citation type="submission" date="2018-05" db="EMBL/GenBank/DDBJ databases">
        <title>OpunRS2 (Oryza punctata Reference Sequence Version 2).</title>
        <authorList>
            <person name="Zhang J."/>
            <person name="Kudrna D."/>
            <person name="Lee S."/>
            <person name="Talag J."/>
            <person name="Welchert J."/>
            <person name="Wing R.A."/>
        </authorList>
    </citation>
    <scope>NUCLEOTIDE SEQUENCE [LARGE SCALE GENOMIC DNA]</scope>
</reference>
<name>A0A0E0K2D2_ORYPU</name>
<dbReference type="AlphaFoldDB" id="A0A0E0K2D2"/>